<comment type="caution">
    <text evidence="3">The sequence shown here is derived from an EMBL/GenBank/DDBJ whole genome shotgun (WGS) entry which is preliminary data.</text>
</comment>
<keyword evidence="1" id="KW-0732">Signal</keyword>
<name>A0ABD2IKK7_9BILA</name>
<reference evidence="3 4" key="1">
    <citation type="submission" date="2024-10" db="EMBL/GenBank/DDBJ databases">
        <authorList>
            <person name="Kim D."/>
        </authorList>
    </citation>
    <scope>NUCLEOTIDE SEQUENCE [LARGE SCALE GENOMIC DNA]</scope>
    <source>
        <strain evidence="3">BH-2024</strain>
    </source>
</reference>
<dbReference type="AlphaFoldDB" id="A0ABD2IKK7"/>
<sequence>MFSPVSSCAFLALFSAFLCFCSVRVESRVPADFIRNKKFTKCCKDLGVFTPKAVRTMCHYPPSAGQIPPVDVREEVAAHLDAYIGCYAAHKNNTQCCYDNGVKGEYFDACRDFCCGGPKPCPRHKQPQRVYYACVSKVKEIVECNKAAWDDLAELVPIAAVGGNRTENGTEH</sequence>
<feature type="signal peptide" evidence="1">
    <location>
        <begin position="1"/>
        <end position="27"/>
    </location>
</feature>
<evidence type="ECO:0000313" key="4">
    <source>
        <dbReference type="Proteomes" id="UP001620626"/>
    </source>
</evidence>
<dbReference type="InterPro" id="IPR002602">
    <property type="entry name" value="DB"/>
</dbReference>
<proteinExistence type="predicted"/>
<keyword evidence="4" id="KW-1185">Reference proteome</keyword>
<accession>A0ABD2IKK7</accession>
<dbReference type="Proteomes" id="UP001620626">
    <property type="component" value="Unassembled WGS sequence"/>
</dbReference>
<dbReference type="Pfam" id="PF01682">
    <property type="entry name" value="DB"/>
    <property type="match status" value="1"/>
</dbReference>
<evidence type="ECO:0000313" key="3">
    <source>
        <dbReference type="EMBL" id="KAL3078100.1"/>
    </source>
</evidence>
<gene>
    <name evidence="3" type="ORF">niasHT_036983</name>
</gene>
<dbReference type="EMBL" id="JBICBT010001214">
    <property type="protein sequence ID" value="KAL3078100.1"/>
    <property type="molecule type" value="Genomic_DNA"/>
</dbReference>
<evidence type="ECO:0000259" key="2">
    <source>
        <dbReference type="Pfam" id="PF01682"/>
    </source>
</evidence>
<protein>
    <recommendedName>
        <fullName evidence="2">Domain of unknown function DB domain-containing protein</fullName>
    </recommendedName>
</protein>
<feature type="domain" description="Domain of unknown function DB" evidence="2">
    <location>
        <begin position="42"/>
        <end position="144"/>
    </location>
</feature>
<feature type="chain" id="PRO_5044890081" description="Domain of unknown function DB domain-containing protein" evidence="1">
    <location>
        <begin position="28"/>
        <end position="172"/>
    </location>
</feature>
<evidence type="ECO:0000256" key="1">
    <source>
        <dbReference type="SAM" id="SignalP"/>
    </source>
</evidence>
<organism evidence="3 4">
    <name type="scientific">Heterodera trifolii</name>
    <dbReference type="NCBI Taxonomy" id="157864"/>
    <lineage>
        <taxon>Eukaryota</taxon>
        <taxon>Metazoa</taxon>
        <taxon>Ecdysozoa</taxon>
        <taxon>Nematoda</taxon>
        <taxon>Chromadorea</taxon>
        <taxon>Rhabditida</taxon>
        <taxon>Tylenchina</taxon>
        <taxon>Tylenchomorpha</taxon>
        <taxon>Tylenchoidea</taxon>
        <taxon>Heteroderidae</taxon>
        <taxon>Heteroderinae</taxon>
        <taxon>Heterodera</taxon>
    </lineage>
</organism>